<sequence>MSRAWKKVAVSLATTGLLAASLSGCSAEREVATPATGESSAQSAEETLVGIAMPTKSLERWNRDGAYLEELLQDAGYETTLQYADNKVDQQITQIQNMINQGANILVIASIEGEALAPVLEEAASNDVTVIAYDRLINGTENVDYYATFDNYKVGQLQGEFVVEALDLENAAGPFNLEPFAGSPDDNNAKFFFSGAWDVLKPYVDEGKLVVPSGKAPASNDEWASIGIQGWGSDSAQAEMENRLNSFYGGGEKVDVVLSPNDSLALGIAQALEGAGYTPGSDWPVLTGQDADNANVLNMLAGKQSMTVWKDTRTLGDRVATMIDEILAGGDVEVNDTETYDNGTKVVPTYLLPPVVVTSDNVEEQLVESGFYSADDLGL</sequence>
<dbReference type="CDD" id="cd19994">
    <property type="entry name" value="PBP1_ChvE"/>
    <property type="match status" value="1"/>
</dbReference>
<dbReference type="Gene3D" id="3.40.50.2300">
    <property type="match status" value="2"/>
</dbReference>
<dbReference type="RefSeq" id="WP_169323459.1">
    <property type="nucleotide sequence ID" value="NZ_JABCJJ010000003.1"/>
</dbReference>
<dbReference type="NCBIfam" id="NF040907">
    <property type="entry name" value="ChvE"/>
    <property type="match status" value="1"/>
</dbReference>
<keyword evidence="6" id="KW-1185">Reference proteome</keyword>
<dbReference type="InterPro" id="IPR025997">
    <property type="entry name" value="SBP_2_dom"/>
</dbReference>
<evidence type="ECO:0000313" key="5">
    <source>
        <dbReference type="EMBL" id="NMR19284.1"/>
    </source>
</evidence>
<evidence type="ECO:0000256" key="2">
    <source>
        <dbReference type="ARBA" id="ARBA00022729"/>
    </source>
</evidence>
<dbReference type="InterPro" id="IPR028082">
    <property type="entry name" value="Peripla_BP_I"/>
</dbReference>
<gene>
    <name evidence="5" type="ORF">HIR71_03475</name>
</gene>
<evidence type="ECO:0000313" key="6">
    <source>
        <dbReference type="Proteomes" id="UP000562124"/>
    </source>
</evidence>
<evidence type="ECO:0000256" key="3">
    <source>
        <dbReference type="SAM" id="SignalP"/>
    </source>
</evidence>
<keyword evidence="2 3" id="KW-0732">Signal</keyword>
<accession>A0A7Y0LWN1</accession>
<evidence type="ECO:0000256" key="1">
    <source>
        <dbReference type="ARBA" id="ARBA00004196"/>
    </source>
</evidence>
<dbReference type="Proteomes" id="UP000562124">
    <property type="component" value="Unassembled WGS sequence"/>
</dbReference>
<dbReference type="AlphaFoldDB" id="A0A7Y0LWN1"/>
<dbReference type="GO" id="GO:0030288">
    <property type="term" value="C:outer membrane-bounded periplasmic space"/>
    <property type="evidence" value="ECO:0007669"/>
    <property type="project" value="TreeGrafter"/>
</dbReference>
<proteinExistence type="predicted"/>
<dbReference type="PANTHER" id="PTHR30036">
    <property type="entry name" value="D-XYLOSE-BINDING PERIPLASMIC PROTEIN"/>
    <property type="match status" value="1"/>
</dbReference>
<dbReference type="EMBL" id="JABCJJ010000003">
    <property type="protein sequence ID" value="NMR19284.1"/>
    <property type="molecule type" value="Genomic_DNA"/>
</dbReference>
<reference evidence="5 6" key="1">
    <citation type="submission" date="2020-04" db="EMBL/GenBank/DDBJ databases">
        <title>Sequencing and Assembly of C. fimi.</title>
        <authorList>
            <person name="Ramsey A.R."/>
        </authorList>
    </citation>
    <scope>NUCLEOTIDE SEQUENCE [LARGE SCALE GENOMIC DNA]</scope>
    <source>
        <strain evidence="5 6">SB</strain>
    </source>
</reference>
<dbReference type="GO" id="GO:0030246">
    <property type="term" value="F:carbohydrate binding"/>
    <property type="evidence" value="ECO:0007669"/>
    <property type="project" value="TreeGrafter"/>
</dbReference>
<protein>
    <submittedName>
        <fullName evidence="5">Sugar ABC transporter substrate-binding protein</fullName>
    </submittedName>
</protein>
<dbReference type="Pfam" id="PF13407">
    <property type="entry name" value="Peripla_BP_4"/>
    <property type="match status" value="1"/>
</dbReference>
<dbReference type="PROSITE" id="PS51257">
    <property type="entry name" value="PROKAR_LIPOPROTEIN"/>
    <property type="match status" value="1"/>
</dbReference>
<feature type="signal peptide" evidence="3">
    <location>
        <begin position="1"/>
        <end position="19"/>
    </location>
</feature>
<dbReference type="InterPro" id="IPR050555">
    <property type="entry name" value="Bact_Solute-Bind_Prot2"/>
</dbReference>
<comment type="subcellular location">
    <subcellularLocation>
        <location evidence="1">Cell envelope</location>
    </subcellularLocation>
</comment>
<evidence type="ECO:0000259" key="4">
    <source>
        <dbReference type="Pfam" id="PF13407"/>
    </source>
</evidence>
<dbReference type="InterPro" id="IPR049784">
    <property type="entry name" value="ChvE-like"/>
</dbReference>
<comment type="caution">
    <text evidence="5">The sequence shown here is derived from an EMBL/GenBank/DDBJ whole genome shotgun (WGS) entry which is preliminary data.</text>
</comment>
<dbReference type="SUPFAM" id="SSF53822">
    <property type="entry name" value="Periplasmic binding protein-like I"/>
    <property type="match status" value="1"/>
</dbReference>
<name>A0A7Y0LWN1_CELFI</name>
<dbReference type="PANTHER" id="PTHR30036:SF1">
    <property type="entry name" value="D-XYLOSE-BINDING PERIPLASMIC PROTEIN"/>
    <property type="match status" value="1"/>
</dbReference>
<feature type="chain" id="PRO_5039103898" evidence="3">
    <location>
        <begin position="20"/>
        <end position="379"/>
    </location>
</feature>
<feature type="domain" description="Periplasmic binding protein" evidence="4">
    <location>
        <begin position="49"/>
        <end position="329"/>
    </location>
</feature>
<organism evidence="5 6">
    <name type="scientific">Cellulomonas fimi</name>
    <dbReference type="NCBI Taxonomy" id="1708"/>
    <lineage>
        <taxon>Bacteria</taxon>
        <taxon>Bacillati</taxon>
        <taxon>Actinomycetota</taxon>
        <taxon>Actinomycetes</taxon>
        <taxon>Micrococcales</taxon>
        <taxon>Cellulomonadaceae</taxon>
        <taxon>Cellulomonas</taxon>
    </lineage>
</organism>